<keyword evidence="1" id="KW-1133">Transmembrane helix</keyword>
<feature type="transmembrane region" description="Helical" evidence="1">
    <location>
        <begin position="35"/>
        <end position="54"/>
    </location>
</feature>
<dbReference type="EMBL" id="JAKGSI010000001">
    <property type="protein sequence ID" value="MCF4005975.1"/>
    <property type="molecule type" value="Genomic_DNA"/>
</dbReference>
<evidence type="ECO:0000256" key="1">
    <source>
        <dbReference type="SAM" id="Phobius"/>
    </source>
</evidence>
<reference evidence="2" key="1">
    <citation type="submission" date="2022-01" db="EMBL/GenBank/DDBJ databases">
        <title>Corynebacterium sp. nov isolated from isolated from the feces of the greater white-fronted geese (Anser albifrons) at Poyang Lake, PR China.</title>
        <authorList>
            <person name="Liu Q."/>
        </authorList>
    </citation>
    <scope>NUCLEOTIDE SEQUENCE</scope>
    <source>
        <strain evidence="2">JCM 32435</strain>
    </source>
</reference>
<evidence type="ECO:0000313" key="3">
    <source>
        <dbReference type="Proteomes" id="UP001139336"/>
    </source>
</evidence>
<feature type="transmembrane region" description="Helical" evidence="1">
    <location>
        <begin position="100"/>
        <end position="118"/>
    </location>
</feature>
<keyword evidence="3" id="KW-1185">Reference proteome</keyword>
<gene>
    <name evidence="2" type="ORF">L1O03_02130</name>
</gene>
<protein>
    <submittedName>
        <fullName evidence="2">Uncharacterized protein</fullName>
    </submittedName>
</protein>
<proteinExistence type="predicted"/>
<name>A0A9X1TXE4_9CORY</name>
<feature type="transmembrane region" description="Helical" evidence="1">
    <location>
        <begin position="75"/>
        <end position="94"/>
    </location>
</feature>
<organism evidence="2 3">
    <name type="scientific">Corynebacterium uropygiale</name>
    <dbReference type="NCBI Taxonomy" id="1775911"/>
    <lineage>
        <taxon>Bacteria</taxon>
        <taxon>Bacillati</taxon>
        <taxon>Actinomycetota</taxon>
        <taxon>Actinomycetes</taxon>
        <taxon>Mycobacteriales</taxon>
        <taxon>Corynebacteriaceae</taxon>
        <taxon>Corynebacterium</taxon>
    </lineage>
</organism>
<dbReference type="Proteomes" id="UP001139336">
    <property type="component" value="Unassembled WGS sequence"/>
</dbReference>
<keyword evidence="1" id="KW-0812">Transmembrane</keyword>
<keyword evidence="1" id="KW-0472">Membrane</keyword>
<dbReference type="RefSeq" id="WP_236117760.1">
    <property type="nucleotide sequence ID" value="NZ_JAKGSI010000001.1"/>
</dbReference>
<accession>A0A9X1TXE4</accession>
<comment type="caution">
    <text evidence="2">The sequence shown here is derived from an EMBL/GenBank/DDBJ whole genome shotgun (WGS) entry which is preliminary data.</text>
</comment>
<sequence length="140" mass="15196">MLPPSPVPTPQSVRVLSSLLIGVGVAVLSTSLARGVQVTVLVVCIGVACLLIFSHPYRREIRSIMESHHVAYRPTISSMLPLFLVWLALMITPIFAPLPLLGTALIWAAISVWMYLVLPHVDGSRALAHLDDASPTSPRR</sequence>
<dbReference type="AlphaFoldDB" id="A0A9X1TXE4"/>
<evidence type="ECO:0000313" key="2">
    <source>
        <dbReference type="EMBL" id="MCF4005975.1"/>
    </source>
</evidence>